<dbReference type="AlphaFoldDB" id="E4WX96"/>
<proteinExistence type="predicted"/>
<evidence type="ECO:0000313" key="6">
    <source>
        <dbReference type="Proteomes" id="UP000001307"/>
    </source>
</evidence>
<dbReference type="InterPro" id="IPR008984">
    <property type="entry name" value="SMAD_FHA_dom_sf"/>
</dbReference>
<evidence type="ECO:0000313" key="3">
    <source>
        <dbReference type="EMBL" id="CBY21988.1"/>
    </source>
</evidence>
<feature type="compositionally biased region" description="Basic and acidic residues" evidence="1">
    <location>
        <begin position="127"/>
        <end position="142"/>
    </location>
</feature>
<feature type="domain" description="FHA" evidence="2">
    <location>
        <begin position="199"/>
        <end position="262"/>
    </location>
</feature>
<organism evidence="3">
    <name type="scientific">Oikopleura dioica</name>
    <name type="common">Tunicate</name>
    <dbReference type="NCBI Taxonomy" id="34765"/>
    <lineage>
        <taxon>Eukaryota</taxon>
        <taxon>Metazoa</taxon>
        <taxon>Chordata</taxon>
        <taxon>Tunicata</taxon>
        <taxon>Appendicularia</taxon>
        <taxon>Copelata</taxon>
        <taxon>Oikopleuridae</taxon>
        <taxon>Oikopleura</taxon>
    </lineage>
</organism>
<evidence type="ECO:0000313" key="4">
    <source>
        <dbReference type="EMBL" id="CBY32824.1"/>
    </source>
</evidence>
<feature type="compositionally biased region" description="Acidic residues" evidence="1">
    <location>
        <begin position="303"/>
        <end position="313"/>
    </location>
</feature>
<dbReference type="EMBL" id="FN655327">
    <property type="protein sequence ID" value="CBY38789.1"/>
    <property type="molecule type" value="Genomic_DNA"/>
</dbReference>
<evidence type="ECO:0000313" key="5">
    <source>
        <dbReference type="EMBL" id="CBY38789.1"/>
    </source>
</evidence>
<dbReference type="InterPro" id="IPR050923">
    <property type="entry name" value="Cell_Proc_Reg/RNA_Proc"/>
</dbReference>
<dbReference type="Proteomes" id="UP000001307">
    <property type="component" value="Unassembled WGS sequence"/>
</dbReference>
<protein>
    <recommendedName>
        <fullName evidence="2">FHA domain-containing protein</fullName>
    </recommendedName>
</protein>
<feature type="compositionally biased region" description="Basic and acidic residues" evidence="1">
    <location>
        <begin position="293"/>
        <end position="302"/>
    </location>
</feature>
<feature type="compositionally biased region" description="Basic residues" evidence="1">
    <location>
        <begin position="10"/>
        <end position="25"/>
    </location>
</feature>
<name>E4WX96_OIKDI</name>
<dbReference type="InterPro" id="IPR000253">
    <property type="entry name" value="FHA_dom"/>
</dbReference>
<evidence type="ECO:0000256" key="1">
    <source>
        <dbReference type="SAM" id="MobiDB-lite"/>
    </source>
</evidence>
<feature type="region of interest" description="Disordered" evidence="1">
    <location>
        <begin position="1"/>
        <end position="150"/>
    </location>
</feature>
<reference evidence="3" key="1">
    <citation type="journal article" date="2010" name="Science">
        <title>Plasticity of animal genome architecture unmasked by rapid evolution of a pelagic tunicate.</title>
        <authorList>
            <person name="Denoeud F."/>
            <person name="Henriet S."/>
            <person name="Mungpakdee S."/>
            <person name="Aury J.M."/>
            <person name="Da Silva C."/>
            <person name="Brinkmann H."/>
            <person name="Mikhaleva J."/>
            <person name="Olsen L.C."/>
            <person name="Jubin C."/>
            <person name="Canestro C."/>
            <person name="Bouquet J.M."/>
            <person name="Danks G."/>
            <person name="Poulain J."/>
            <person name="Campsteijn C."/>
            <person name="Adamski M."/>
            <person name="Cross I."/>
            <person name="Yadetie F."/>
            <person name="Muffato M."/>
            <person name="Louis A."/>
            <person name="Butcher S."/>
            <person name="Tsagkogeorga G."/>
            <person name="Konrad A."/>
            <person name="Singh S."/>
            <person name="Jensen M.F."/>
            <person name="Cong E.H."/>
            <person name="Eikeseth-Otteraa H."/>
            <person name="Noel B."/>
            <person name="Anthouard V."/>
            <person name="Porcel B.M."/>
            <person name="Kachouri-Lafond R."/>
            <person name="Nishino A."/>
            <person name="Ugolini M."/>
            <person name="Chourrout P."/>
            <person name="Nishida H."/>
            <person name="Aasland R."/>
            <person name="Huzurbazar S."/>
            <person name="Westhof E."/>
            <person name="Delsuc F."/>
            <person name="Lehrach H."/>
            <person name="Reinhardt R."/>
            <person name="Weissenbach J."/>
            <person name="Roy S.W."/>
            <person name="Artiguenave F."/>
            <person name="Postlethwait J.H."/>
            <person name="Manak J.R."/>
            <person name="Thompson E.M."/>
            <person name="Jaillon O."/>
            <person name="Du Pasquier L."/>
            <person name="Boudinot P."/>
            <person name="Liberles D.A."/>
            <person name="Volff J.N."/>
            <person name="Philippe H."/>
            <person name="Lenhard B."/>
            <person name="Roest Crollius H."/>
            <person name="Wincker P."/>
            <person name="Chourrout D."/>
        </authorList>
    </citation>
    <scope>NUCLEOTIDE SEQUENCE [LARGE SCALE GENOMIC DNA]</scope>
</reference>
<keyword evidence="6" id="KW-1185">Reference proteome</keyword>
<dbReference type="EMBL" id="FN654373">
    <property type="protein sequence ID" value="CBY32824.1"/>
    <property type="molecule type" value="Genomic_DNA"/>
</dbReference>
<feature type="region of interest" description="Disordered" evidence="1">
    <location>
        <begin position="293"/>
        <end position="313"/>
    </location>
</feature>
<dbReference type="InParanoid" id="E4WX96"/>
<dbReference type="CDD" id="cd22718">
    <property type="entry name" value="FHA_SNIP1"/>
    <property type="match status" value="1"/>
</dbReference>
<feature type="compositionally biased region" description="Basic and acidic residues" evidence="1">
    <location>
        <begin position="83"/>
        <end position="99"/>
    </location>
</feature>
<dbReference type="PROSITE" id="PS50006">
    <property type="entry name" value="FHA_DOMAIN"/>
    <property type="match status" value="1"/>
</dbReference>
<gene>
    <name evidence="3" type="ORF">GSOID_T00011526001</name>
    <name evidence="5" type="ORF">GSOID_T00019314001</name>
    <name evidence="4" type="ORF">GSOID_T00032177001</name>
</gene>
<feature type="compositionally biased region" description="Basic and acidic residues" evidence="1">
    <location>
        <begin position="26"/>
        <end position="77"/>
    </location>
</feature>
<dbReference type="SMART" id="SM00240">
    <property type="entry name" value="FHA"/>
    <property type="match status" value="1"/>
</dbReference>
<dbReference type="SUPFAM" id="SSF49879">
    <property type="entry name" value="SMAD/FHA domain"/>
    <property type="match status" value="1"/>
</dbReference>
<sequence>MGRERSRSRSRERRRRSRSRSRSRDRKRDRSRDRERRRSRDRDRSSRRERSSERKPDIKKEVKTEEEFDKRQDEARERRNHFQRRDRDVKNEAMKREPDSPGGSGQNVFADALRGGGPDQEQWGLRSNDKEGDKTQKPKQKPDLGLSGALTAETNTYKGVVIKYSEPPEAKIPKKKWRLYPFKGDEALKVIYLHRQSAYLIGKLADICEIPVEHPSCSRQHAALQFRAVKITKPSGRDVLSVRPYIIDLESANGTYLNNEKIQPRRYYELKEQDMLKFGFSTREYIVLHDKADTTEVHKSESEDSSSSDSDSD</sequence>
<accession>E4WX96</accession>
<dbReference type="Gene3D" id="2.60.200.20">
    <property type="match status" value="1"/>
</dbReference>
<evidence type="ECO:0000259" key="2">
    <source>
        <dbReference type="PROSITE" id="PS50006"/>
    </source>
</evidence>
<dbReference type="OrthoDB" id="444265at2759"/>
<dbReference type="PANTHER" id="PTHR23308">
    <property type="entry name" value="NUCLEAR INHIBITOR OF PROTEIN PHOSPHATASE-1"/>
    <property type="match status" value="1"/>
</dbReference>
<dbReference type="Proteomes" id="UP000011014">
    <property type="component" value="Unassembled WGS sequence"/>
</dbReference>
<dbReference type="EMBL" id="FN653018">
    <property type="protein sequence ID" value="CBY21988.1"/>
    <property type="molecule type" value="Genomic_DNA"/>
</dbReference>
<dbReference type="Pfam" id="PF00498">
    <property type="entry name" value="FHA"/>
    <property type="match status" value="1"/>
</dbReference>